<evidence type="ECO:0000313" key="3">
    <source>
        <dbReference type="Proteomes" id="UP000092154"/>
    </source>
</evidence>
<accession>A0A1B7MNR5</accession>
<proteinExistence type="predicted"/>
<keyword evidence="1" id="KW-1133">Transmembrane helix</keyword>
<dbReference type="Proteomes" id="UP000092154">
    <property type="component" value="Unassembled WGS sequence"/>
</dbReference>
<feature type="transmembrane region" description="Helical" evidence="1">
    <location>
        <begin position="6"/>
        <end position="25"/>
    </location>
</feature>
<gene>
    <name evidence="2" type="ORF">K503DRAFT_464190</name>
</gene>
<dbReference type="EMBL" id="KV448643">
    <property type="protein sequence ID" value="OAX34201.1"/>
    <property type="molecule type" value="Genomic_DNA"/>
</dbReference>
<evidence type="ECO:0000313" key="2">
    <source>
        <dbReference type="EMBL" id="OAX34201.1"/>
    </source>
</evidence>
<keyword evidence="1" id="KW-0812">Transmembrane</keyword>
<organism evidence="2 3">
    <name type="scientific">Rhizopogon vinicolor AM-OR11-026</name>
    <dbReference type="NCBI Taxonomy" id="1314800"/>
    <lineage>
        <taxon>Eukaryota</taxon>
        <taxon>Fungi</taxon>
        <taxon>Dikarya</taxon>
        <taxon>Basidiomycota</taxon>
        <taxon>Agaricomycotina</taxon>
        <taxon>Agaricomycetes</taxon>
        <taxon>Agaricomycetidae</taxon>
        <taxon>Boletales</taxon>
        <taxon>Suillineae</taxon>
        <taxon>Rhizopogonaceae</taxon>
        <taxon>Rhizopogon</taxon>
    </lineage>
</organism>
<sequence length="69" mass="8035">MDWHSASQAVFMLIMGAQNAVHLLWARDQSGRHDNYSITWRSIWSDNHPHTTRRYDAPAGQLYSMARGY</sequence>
<name>A0A1B7MNR5_9AGAM</name>
<dbReference type="InParanoid" id="A0A1B7MNR5"/>
<protein>
    <submittedName>
        <fullName evidence="2">Uncharacterized protein</fullName>
    </submittedName>
</protein>
<evidence type="ECO:0000256" key="1">
    <source>
        <dbReference type="SAM" id="Phobius"/>
    </source>
</evidence>
<dbReference type="AlphaFoldDB" id="A0A1B7MNR5"/>
<reference evidence="2 3" key="1">
    <citation type="submission" date="2016-06" db="EMBL/GenBank/DDBJ databases">
        <title>Comparative genomics of the ectomycorrhizal sister species Rhizopogon vinicolor and Rhizopogon vesiculosus (Basidiomycota: Boletales) reveals a divergence of the mating type B locus.</title>
        <authorList>
            <consortium name="DOE Joint Genome Institute"/>
            <person name="Mujic A.B."/>
            <person name="Kuo A."/>
            <person name="Tritt A."/>
            <person name="Lipzen A."/>
            <person name="Chen C."/>
            <person name="Johnson J."/>
            <person name="Sharma A."/>
            <person name="Barry K."/>
            <person name="Grigoriev I.V."/>
            <person name="Spatafora J.W."/>
        </authorList>
    </citation>
    <scope>NUCLEOTIDE SEQUENCE [LARGE SCALE GENOMIC DNA]</scope>
    <source>
        <strain evidence="2 3">AM-OR11-026</strain>
    </source>
</reference>
<keyword evidence="3" id="KW-1185">Reference proteome</keyword>
<keyword evidence="1" id="KW-0472">Membrane</keyword>